<sequence>MTLIRTAFFCAILSVAGPAFSQTNINLGTINADPTAPLEITSDSLSIDQDTGTAVFQGSVLIGQGNLRLNAGRVQVFYSDASGDISRLSATGGVTFVTATEAAEASSAEYNLDAGTLVLSGDVLLTQGNSAISANTMRVNLSDGSAQMEGRVRTILNQGGN</sequence>
<keyword evidence="3" id="KW-0574">Periplasm</keyword>
<feature type="chain" id="PRO_5013167329" evidence="4">
    <location>
        <begin position="22"/>
        <end position="161"/>
    </location>
</feature>
<keyword evidence="7" id="KW-1185">Reference proteome</keyword>
<evidence type="ECO:0000256" key="4">
    <source>
        <dbReference type="SAM" id="SignalP"/>
    </source>
</evidence>
<dbReference type="NCBIfam" id="TIGR03002">
    <property type="entry name" value="outer_YhbN_LptA"/>
    <property type="match status" value="1"/>
</dbReference>
<dbReference type="Pfam" id="PF03968">
    <property type="entry name" value="LptD_N"/>
    <property type="match status" value="1"/>
</dbReference>
<gene>
    <name evidence="6" type="ORF">OCA8868_02507</name>
</gene>
<dbReference type="Gene3D" id="2.60.450.10">
    <property type="entry name" value="Lipopolysaccharide (LPS) transport protein A like domain"/>
    <property type="match status" value="1"/>
</dbReference>
<dbReference type="Proteomes" id="UP000203464">
    <property type="component" value="Unassembled WGS sequence"/>
</dbReference>
<evidence type="ECO:0000256" key="2">
    <source>
        <dbReference type="ARBA" id="ARBA00022729"/>
    </source>
</evidence>
<proteinExistence type="predicted"/>
<reference evidence="7" key="1">
    <citation type="submission" date="2017-05" db="EMBL/GenBank/DDBJ databases">
        <authorList>
            <person name="Rodrigo-Torres L."/>
            <person name="Arahal R. D."/>
            <person name="Lucena T."/>
        </authorList>
    </citation>
    <scope>NUCLEOTIDE SEQUENCE [LARGE SCALE GENOMIC DNA]</scope>
    <source>
        <strain evidence="7">CECT 8868</strain>
    </source>
</reference>
<dbReference type="InterPro" id="IPR052037">
    <property type="entry name" value="LPS_export_LptA"/>
</dbReference>
<dbReference type="RefSeq" id="WP_093996896.1">
    <property type="nucleotide sequence ID" value="NZ_FXYD01000004.1"/>
</dbReference>
<accession>A0A238KFX3</accession>
<dbReference type="GO" id="GO:0009279">
    <property type="term" value="C:cell outer membrane"/>
    <property type="evidence" value="ECO:0007669"/>
    <property type="project" value="TreeGrafter"/>
</dbReference>
<organism evidence="6 7">
    <name type="scientific">Octadecabacter ascidiaceicola</name>
    <dbReference type="NCBI Taxonomy" id="1655543"/>
    <lineage>
        <taxon>Bacteria</taxon>
        <taxon>Pseudomonadati</taxon>
        <taxon>Pseudomonadota</taxon>
        <taxon>Alphaproteobacteria</taxon>
        <taxon>Rhodobacterales</taxon>
        <taxon>Roseobacteraceae</taxon>
        <taxon>Octadecabacter</taxon>
    </lineage>
</organism>
<evidence type="ECO:0000259" key="5">
    <source>
        <dbReference type="Pfam" id="PF03968"/>
    </source>
</evidence>
<dbReference type="InterPro" id="IPR005653">
    <property type="entry name" value="OstA-like_N"/>
</dbReference>
<dbReference type="GO" id="GO:0015920">
    <property type="term" value="P:lipopolysaccharide transport"/>
    <property type="evidence" value="ECO:0007669"/>
    <property type="project" value="InterPro"/>
</dbReference>
<dbReference type="GO" id="GO:0017089">
    <property type="term" value="F:glycolipid transfer activity"/>
    <property type="evidence" value="ECO:0007669"/>
    <property type="project" value="TreeGrafter"/>
</dbReference>
<evidence type="ECO:0000313" key="6">
    <source>
        <dbReference type="EMBL" id="SMX41414.1"/>
    </source>
</evidence>
<dbReference type="PANTHER" id="PTHR36504:SF1">
    <property type="entry name" value="LIPOPOLYSACCHARIDE EXPORT SYSTEM PROTEIN LPTA"/>
    <property type="match status" value="1"/>
</dbReference>
<dbReference type="AlphaFoldDB" id="A0A238KFX3"/>
<keyword evidence="2 4" id="KW-0732">Signal</keyword>
<feature type="domain" description="Organic solvent tolerance-like N-terminal" evidence="5">
    <location>
        <begin position="39"/>
        <end position="143"/>
    </location>
</feature>
<name>A0A238KFX3_9RHOB</name>
<feature type="signal peptide" evidence="4">
    <location>
        <begin position="1"/>
        <end position="21"/>
    </location>
</feature>
<evidence type="ECO:0000313" key="7">
    <source>
        <dbReference type="Proteomes" id="UP000203464"/>
    </source>
</evidence>
<dbReference type="PANTHER" id="PTHR36504">
    <property type="entry name" value="LIPOPOLYSACCHARIDE EXPORT SYSTEM PROTEIN LPTA"/>
    <property type="match status" value="1"/>
</dbReference>
<dbReference type="OrthoDB" id="9811926at2"/>
<dbReference type="InterPro" id="IPR014340">
    <property type="entry name" value="LptA"/>
</dbReference>
<protein>
    <submittedName>
        <fullName evidence="6">LPS assembly outer membrane complex protein LptD</fullName>
    </submittedName>
</protein>
<keyword evidence="1" id="KW-0813">Transport</keyword>
<dbReference type="GO" id="GO:0001530">
    <property type="term" value="F:lipopolysaccharide binding"/>
    <property type="evidence" value="ECO:0007669"/>
    <property type="project" value="InterPro"/>
</dbReference>
<evidence type="ECO:0000256" key="1">
    <source>
        <dbReference type="ARBA" id="ARBA00022448"/>
    </source>
</evidence>
<evidence type="ECO:0000256" key="3">
    <source>
        <dbReference type="ARBA" id="ARBA00022764"/>
    </source>
</evidence>
<dbReference type="GO" id="GO:0030288">
    <property type="term" value="C:outer membrane-bounded periplasmic space"/>
    <property type="evidence" value="ECO:0007669"/>
    <property type="project" value="TreeGrafter"/>
</dbReference>
<dbReference type="EMBL" id="FXYD01000004">
    <property type="protein sequence ID" value="SMX41414.1"/>
    <property type="molecule type" value="Genomic_DNA"/>
</dbReference>